<gene>
    <name evidence="2" type="ORF">LCGC14_1943590</name>
</gene>
<feature type="region of interest" description="Disordered" evidence="1">
    <location>
        <begin position="132"/>
        <end position="152"/>
    </location>
</feature>
<reference evidence="2" key="1">
    <citation type="journal article" date="2015" name="Nature">
        <title>Complex archaea that bridge the gap between prokaryotes and eukaryotes.</title>
        <authorList>
            <person name="Spang A."/>
            <person name="Saw J.H."/>
            <person name="Jorgensen S.L."/>
            <person name="Zaremba-Niedzwiedzka K."/>
            <person name="Martijn J."/>
            <person name="Lind A.E."/>
            <person name="van Eijk R."/>
            <person name="Schleper C."/>
            <person name="Guy L."/>
            <person name="Ettema T.J."/>
        </authorList>
    </citation>
    <scope>NUCLEOTIDE SEQUENCE</scope>
</reference>
<comment type="caution">
    <text evidence="2">The sequence shown here is derived from an EMBL/GenBank/DDBJ whole genome shotgun (WGS) entry which is preliminary data.</text>
</comment>
<accession>A0A0F9FJV1</accession>
<evidence type="ECO:0000313" key="2">
    <source>
        <dbReference type="EMBL" id="KKL86553.1"/>
    </source>
</evidence>
<dbReference type="InterPro" id="IPR014756">
    <property type="entry name" value="Ig_E-set"/>
</dbReference>
<dbReference type="EMBL" id="LAZR01021082">
    <property type="protein sequence ID" value="KKL86553.1"/>
    <property type="molecule type" value="Genomic_DNA"/>
</dbReference>
<evidence type="ECO:0000256" key="1">
    <source>
        <dbReference type="SAM" id="MobiDB-lite"/>
    </source>
</evidence>
<dbReference type="SUPFAM" id="SSF81296">
    <property type="entry name" value="E set domains"/>
    <property type="match status" value="1"/>
</dbReference>
<protein>
    <submittedName>
        <fullName evidence="2">Uncharacterized protein</fullName>
    </submittedName>
</protein>
<sequence length="253" mass="28420">MKRKALWWIVFFSVFILSIRCGYANTANRIEIKSATTDMINGIIYIYGLNFGDSPIVVLDGIFLEIGTSNETYIQALLPRNIALKPGVHNVVVAKDFYGFYYYFKYFNYTGRTDTLDISISAREPQEIQSLPEVESGDKEIKGPSGSEIPSSQIGNMSFYEKHKSILLQATKIETVSCACDENDIMWTGGYFIEDINSTTLRYLISIMKSYPTYSKYGPMGWAARVANTTISDTVTVTVRVLCLDAKMKPGKS</sequence>
<organism evidence="2">
    <name type="scientific">marine sediment metagenome</name>
    <dbReference type="NCBI Taxonomy" id="412755"/>
    <lineage>
        <taxon>unclassified sequences</taxon>
        <taxon>metagenomes</taxon>
        <taxon>ecological metagenomes</taxon>
    </lineage>
</organism>
<name>A0A0F9FJV1_9ZZZZ</name>
<proteinExistence type="predicted"/>
<dbReference type="AlphaFoldDB" id="A0A0F9FJV1"/>